<evidence type="ECO:0000259" key="3">
    <source>
        <dbReference type="PROSITE" id="PS50011"/>
    </source>
</evidence>
<comment type="caution">
    <text evidence="4">The sequence shown here is derived from an EMBL/GenBank/DDBJ whole genome shotgun (WGS) entry which is preliminary data.</text>
</comment>
<protein>
    <submittedName>
        <fullName evidence="4">Transferase, protein kinase RLK-Pelle-RLCK-VIIa-2 family</fullName>
        <ecNumber evidence="4">2.7.-.-</ecNumber>
    </submittedName>
</protein>
<reference evidence="4" key="2">
    <citation type="submission" date="2020-06" db="EMBL/GenBank/DDBJ databases">
        <title>Helianthus annuus Genome sequencing and assembly Release 2.</title>
        <authorList>
            <person name="Gouzy J."/>
            <person name="Langlade N."/>
            <person name="Munos S."/>
        </authorList>
    </citation>
    <scope>NUCLEOTIDE SEQUENCE</scope>
    <source>
        <tissue evidence="4">Leaves</tissue>
    </source>
</reference>
<keyword evidence="4" id="KW-0418">Kinase</keyword>
<sequence>MLKLGDIHKKTISYMIKQGEALSLVSCLKREVNYLGQLLYPNLVQLIGYCLEDKQRLLLYEFMPRGILENHLFRRGSYFQPLSWSLRLKVALGAAKGLAFLHGAKAKVIYRDCKTSNALLDSDYNAKLSDFVASQGWTDR</sequence>
<evidence type="ECO:0000256" key="2">
    <source>
        <dbReference type="ARBA" id="ARBA00022475"/>
    </source>
</evidence>
<dbReference type="PROSITE" id="PS50011">
    <property type="entry name" value="PROTEIN_KINASE_DOM"/>
    <property type="match status" value="1"/>
</dbReference>
<dbReference type="Gene3D" id="1.10.510.10">
    <property type="entry name" value="Transferase(Phosphotransferase) domain 1"/>
    <property type="match status" value="1"/>
</dbReference>
<dbReference type="AlphaFoldDB" id="A0A9K3JGR1"/>
<comment type="subcellular location">
    <subcellularLocation>
        <location evidence="1">Cell membrane</location>
    </subcellularLocation>
</comment>
<keyword evidence="4" id="KW-0808">Transferase</keyword>
<feature type="domain" description="Protein kinase" evidence="3">
    <location>
        <begin position="1"/>
        <end position="140"/>
    </location>
</feature>
<dbReference type="GO" id="GO:0005524">
    <property type="term" value="F:ATP binding"/>
    <property type="evidence" value="ECO:0007669"/>
    <property type="project" value="InterPro"/>
</dbReference>
<dbReference type="GO" id="GO:0005886">
    <property type="term" value="C:plasma membrane"/>
    <property type="evidence" value="ECO:0007669"/>
    <property type="project" value="UniProtKB-SubCell"/>
</dbReference>
<organism evidence="4 5">
    <name type="scientific">Helianthus annuus</name>
    <name type="common">Common sunflower</name>
    <dbReference type="NCBI Taxonomy" id="4232"/>
    <lineage>
        <taxon>Eukaryota</taxon>
        <taxon>Viridiplantae</taxon>
        <taxon>Streptophyta</taxon>
        <taxon>Embryophyta</taxon>
        <taxon>Tracheophyta</taxon>
        <taxon>Spermatophyta</taxon>
        <taxon>Magnoliopsida</taxon>
        <taxon>eudicotyledons</taxon>
        <taxon>Gunneridae</taxon>
        <taxon>Pentapetalae</taxon>
        <taxon>asterids</taxon>
        <taxon>campanulids</taxon>
        <taxon>Asterales</taxon>
        <taxon>Asteraceae</taxon>
        <taxon>Asteroideae</taxon>
        <taxon>Heliantheae alliance</taxon>
        <taxon>Heliantheae</taxon>
        <taxon>Helianthus</taxon>
    </lineage>
</organism>
<accession>A0A9K3JGR1</accession>
<dbReference type="GO" id="GO:0004672">
    <property type="term" value="F:protein kinase activity"/>
    <property type="evidence" value="ECO:0007669"/>
    <property type="project" value="InterPro"/>
</dbReference>
<keyword evidence="5" id="KW-1185">Reference proteome</keyword>
<proteinExistence type="predicted"/>
<evidence type="ECO:0000256" key="1">
    <source>
        <dbReference type="ARBA" id="ARBA00004236"/>
    </source>
</evidence>
<evidence type="ECO:0000313" key="5">
    <source>
        <dbReference type="Proteomes" id="UP000215914"/>
    </source>
</evidence>
<evidence type="ECO:0000313" key="4">
    <source>
        <dbReference type="EMBL" id="KAF5814317.1"/>
    </source>
</evidence>
<dbReference type="EC" id="2.7.-.-" evidence="4"/>
<gene>
    <name evidence="4" type="ORF">HanXRQr2_Chr03g0109691</name>
</gene>
<dbReference type="EMBL" id="MNCJ02000318">
    <property type="protein sequence ID" value="KAF5814317.1"/>
    <property type="molecule type" value="Genomic_DNA"/>
</dbReference>
<keyword evidence="2" id="KW-0472">Membrane</keyword>
<name>A0A9K3JGR1_HELAN</name>
<dbReference type="InterPro" id="IPR000719">
    <property type="entry name" value="Prot_kinase_dom"/>
</dbReference>
<reference evidence="4" key="1">
    <citation type="journal article" date="2017" name="Nature">
        <title>The sunflower genome provides insights into oil metabolism, flowering and Asterid evolution.</title>
        <authorList>
            <person name="Badouin H."/>
            <person name="Gouzy J."/>
            <person name="Grassa C.J."/>
            <person name="Murat F."/>
            <person name="Staton S.E."/>
            <person name="Cottret L."/>
            <person name="Lelandais-Briere C."/>
            <person name="Owens G.L."/>
            <person name="Carrere S."/>
            <person name="Mayjonade B."/>
            <person name="Legrand L."/>
            <person name="Gill N."/>
            <person name="Kane N.C."/>
            <person name="Bowers J.E."/>
            <person name="Hubner S."/>
            <person name="Bellec A."/>
            <person name="Berard A."/>
            <person name="Berges H."/>
            <person name="Blanchet N."/>
            <person name="Boniface M.C."/>
            <person name="Brunel D."/>
            <person name="Catrice O."/>
            <person name="Chaidir N."/>
            <person name="Claudel C."/>
            <person name="Donnadieu C."/>
            <person name="Faraut T."/>
            <person name="Fievet G."/>
            <person name="Helmstetter N."/>
            <person name="King M."/>
            <person name="Knapp S.J."/>
            <person name="Lai Z."/>
            <person name="Le Paslier M.C."/>
            <person name="Lippi Y."/>
            <person name="Lorenzon L."/>
            <person name="Mandel J.R."/>
            <person name="Marage G."/>
            <person name="Marchand G."/>
            <person name="Marquand E."/>
            <person name="Bret-Mestries E."/>
            <person name="Morien E."/>
            <person name="Nambeesan S."/>
            <person name="Nguyen T."/>
            <person name="Pegot-Espagnet P."/>
            <person name="Pouilly N."/>
            <person name="Raftis F."/>
            <person name="Sallet E."/>
            <person name="Schiex T."/>
            <person name="Thomas J."/>
            <person name="Vandecasteele C."/>
            <person name="Vares D."/>
            <person name="Vear F."/>
            <person name="Vautrin S."/>
            <person name="Crespi M."/>
            <person name="Mangin B."/>
            <person name="Burke J.M."/>
            <person name="Salse J."/>
            <person name="Munos S."/>
            <person name="Vincourt P."/>
            <person name="Rieseberg L.H."/>
            <person name="Langlade N.B."/>
        </authorList>
    </citation>
    <scope>NUCLEOTIDE SEQUENCE</scope>
    <source>
        <tissue evidence="4">Leaves</tissue>
    </source>
</reference>
<keyword evidence="2" id="KW-1003">Cell membrane</keyword>
<dbReference type="PANTHER" id="PTHR45621">
    <property type="entry name" value="OS01G0588500 PROTEIN-RELATED"/>
    <property type="match status" value="1"/>
</dbReference>
<dbReference type="InterPro" id="IPR011009">
    <property type="entry name" value="Kinase-like_dom_sf"/>
</dbReference>
<dbReference type="SUPFAM" id="SSF56112">
    <property type="entry name" value="Protein kinase-like (PK-like)"/>
    <property type="match status" value="1"/>
</dbReference>
<dbReference type="Pfam" id="PF07714">
    <property type="entry name" value="PK_Tyr_Ser-Thr"/>
    <property type="match status" value="1"/>
</dbReference>
<dbReference type="InterPro" id="IPR001245">
    <property type="entry name" value="Ser-Thr/Tyr_kinase_cat_dom"/>
</dbReference>
<dbReference type="Proteomes" id="UP000215914">
    <property type="component" value="Unassembled WGS sequence"/>
</dbReference>
<dbReference type="Gramene" id="mRNA:HanXRQr2_Chr03g0109691">
    <property type="protein sequence ID" value="mRNA:HanXRQr2_Chr03g0109691"/>
    <property type="gene ID" value="HanXRQr2_Chr03g0109691"/>
</dbReference>
<dbReference type="InterPro" id="IPR050823">
    <property type="entry name" value="Plant_Ser_Thr_Prot_Kinase"/>
</dbReference>